<feature type="transmembrane region" description="Helical" evidence="1">
    <location>
        <begin position="12"/>
        <end position="35"/>
    </location>
</feature>
<comment type="caution">
    <text evidence="2">The sequence shown here is derived from an EMBL/GenBank/DDBJ whole genome shotgun (WGS) entry which is preliminary data.</text>
</comment>
<dbReference type="EMBL" id="QSKY01000009">
    <property type="protein sequence ID" value="RHF04623.1"/>
    <property type="molecule type" value="Genomic_DNA"/>
</dbReference>
<keyword evidence="1" id="KW-0812">Transmembrane</keyword>
<evidence type="ECO:0000313" key="3">
    <source>
        <dbReference type="Proteomes" id="UP000283501"/>
    </source>
</evidence>
<feature type="transmembrane region" description="Helical" evidence="1">
    <location>
        <begin position="244"/>
        <end position="261"/>
    </location>
</feature>
<evidence type="ECO:0000256" key="1">
    <source>
        <dbReference type="SAM" id="Phobius"/>
    </source>
</evidence>
<name>A0A414M4U7_9FIRM</name>
<protein>
    <submittedName>
        <fullName evidence="2">Uncharacterized protein</fullName>
    </submittedName>
</protein>
<dbReference type="AlphaFoldDB" id="A0A414M4U7"/>
<proteinExistence type="predicted"/>
<dbReference type="Proteomes" id="UP000283501">
    <property type="component" value="Unassembled WGS sequence"/>
</dbReference>
<feature type="transmembrane region" description="Helical" evidence="1">
    <location>
        <begin position="131"/>
        <end position="151"/>
    </location>
</feature>
<organism evidence="2 3">
    <name type="scientific">Agathobacter rectalis</name>
    <dbReference type="NCBI Taxonomy" id="39491"/>
    <lineage>
        <taxon>Bacteria</taxon>
        <taxon>Bacillati</taxon>
        <taxon>Bacillota</taxon>
        <taxon>Clostridia</taxon>
        <taxon>Lachnospirales</taxon>
        <taxon>Lachnospiraceae</taxon>
        <taxon>Agathobacter</taxon>
    </lineage>
</organism>
<gene>
    <name evidence="2" type="ORF">DW703_07655</name>
</gene>
<keyword evidence="1" id="KW-0472">Membrane</keyword>
<accession>A0A414M4U7</accession>
<sequence>MKIEIYKYYLKSKICIIMSILLFAITYGFTIYFSSLGMTGFSLIHTVARFNFYVCFFIVCLTYYYVSSANRNYVKEVSEVVGYKAIYEINAVSVIMFQTLLWNIGMCLIIIACSIKNDGSNYFISWFPKNYLCNIIIPQIICIIITFFVSTSWNSSRWLMFEILFLFLISPFSEEIIWEQKPLMPIDILWKNLHRPFEILYQNGKWSADFQNDLQIERVRIYILLFWLLLLFCIGTIYWKKRKIVSILAGLGAMTFLILSYQPASVYRLNASWDGVNKDYTDYAMHINDNTYKPLDTQSFSIQSYNLELSFENELSVRGSIEIKAPQKCEEFDLTLYHGYSVNDIVSQTKGVEIKFKQYGDNLCIETSKKVTELKFYINYKGHHNKFYSNSRAAMLPGWFPWYPMEGKRQIVIEYPEYGRMWGYNPYNRIPKAKVCIKSNIELITNLMVTENNVYEGVVDSITVLSGNLKKTQDEILVNYLPLELHSEYVLGDFIETQKQNYYDSLNKLKNVFGIDVSEFEGKQIIFASKDIGRNTTNNFISVFDEYILAVPDYITVNDLLHYMILKDYENRDKREQSVMIQMFLNSFFDDNPESIIRSWIDEIEVRKEHPEYFDQVLDNQELLLDILEKCDYETMVREVVQYILHPENYENDKEFLEKMRAGL</sequence>
<feature type="transmembrane region" description="Helical" evidence="1">
    <location>
        <begin position="47"/>
        <end position="66"/>
    </location>
</feature>
<dbReference type="RefSeq" id="WP_118141063.1">
    <property type="nucleotide sequence ID" value="NZ_QSKY01000009.1"/>
</dbReference>
<keyword evidence="1" id="KW-1133">Transmembrane helix</keyword>
<evidence type="ECO:0000313" key="2">
    <source>
        <dbReference type="EMBL" id="RHF04623.1"/>
    </source>
</evidence>
<feature type="transmembrane region" description="Helical" evidence="1">
    <location>
        <begin position="219"/>
        <end position="239"/>
    </location>
</feature>
<reference evidence="2 3" key="1">
    <citation type="submission" date="2018-08" db="EMBL/GenBank/DDBJ databases">
        <title>A genome reference for cultivated species of the human gut microbiota.</title>
        <authorList>
            <person name="Zou Y."/>
            <person name="Xue W."/>
            <person name="Luo G."/>
        </authorList>
    </citation>
    <scope>NUCLEOTIDE SEQUENCE [LARGE SCALE GENOMIC DNA]</scope>
    <source>
        <strain evidence="2 3">AM26-2LB</strain>
    </source>
</reference>
<feature type="transmembrane region" description="Helical" evidence="1">
    <location>
        <begin position="87"/>
        <end position="111"/>
    </location>
</feature>